<name>A0A812PQL7_9DINO</name>
<feature type="region of interest" description="Disordered" evidence="1">
    <location>
        <begin position="215"/>
        <end position="277"/>
    </location>
</feature>
<dbReference type="AlphaFoldDB" id="A0A812PQL7"/>
<dbReference type="EMBL" id="CAJNDS010002204">
    <property type="protein sequence ID" value="CAE7371218.1"/>
    <property type="molecule type" value="Genomic_DNA"/>
</dbReference>
<comment type="caution">
    <text evidence="2">The sequence shown here is derived from an EMBL/GenBank/DDBJ whole genome shotgun (WGS) entry which is preliminary data.</text>
</comment>
<keyword evidence="3" id="KW-1185">Reference proteome</keyword>
<feature type="region of interest" description="Disordered" evidence="1">
    <location>
        <begin position="307"/>
        <end position="340"/>
    </location>
</feature>
<organism evidence="2 3">
    <name type="scientific">Symbiodinium natans</name>
    <dbReference type="NCBI Taxonomy" id="878477"/>
    <lineage>
        <taxon>Eukaryota</taxon>
        <taxon>Sar</taxon>
        <taxon>Alveolata</taxon>
        <taxon>Dinophyceae</taxon>
        <taxon>Suessiales</taxon>
        <taxon>Symbiodiniaceae</taxon>
        <taxon>Symbiodinium</taxon>
    </lineage>
</organism>
<evidence type="ECO:0000256" key="1">
    <source>
        <dbReference type="SAM" id="MobiDB-lite"/>
    </source>
</evidence>
<evidence type="ECO:0000313" key="2">
    <source>
        <dbReference type="EMBL" id="CAE7371218.1"/>
    </source>
</evidence>
<gene>
    <name evidence="2" type="ORF">SNAT2548_LOCUS20263</name>
</gene>
<dbReference type="OrthoDB" id="433848at2759"/>
<evidence type="ECO:0000313" key="3">
    <source>
        <dbReference type="Proteomes" id="UP000604046"/>
    </source>
</evidence>
<proteinExistence type="predicted"/>
<reference evidence="2" key="1">
    <citation type="submission" date="2021-02" db="EMBL/GenBank/DDBJ databases">
        <authorList>
            <person name="Dougan E. K."/>
            <person name="Rhodes N."/>
            <person name="Thang M."/>
            <person name="Chan C."/>
        </authorList>
    </citation>
    <scope>NUCLEOTIDE SEQUENCE</scope>
</reference>
<accession>A0A812PQL7</accession>
<protein>
    <submittedName>
        <fullName evidence="2">Uncharacterized protein</fullName>
    </submittedName>
</protein>
<sequence length="438" mass="47431">MESMEDQAKRQSCVEADLQAVRHGVQDLAERLREEQLQQQRALCRVEQQISELRALMARPAEATAPAASTPEVTLESDKDWARNSLEGEVRALRLEMDAMSRKISEEASCKCTSLPNVVESVTEGPLNDSVAISNDISEIRNQIVEVVRFEQEAFRDRYLLEASNCAESVKNLELTMGHVSRELQKLLQKVGQKEAEAPAPGVLCSSNKTTLQGASFLKGPDASPASPGEESNATALGGMQSAATCSPREEPAGGSVQWSKPSRPSRPSAFTSVTQPVNVAQDVPSRCAAPAMPPQYSNAQPTNVWRRSLGNPSIPAQTPPPPSAPIYFRSRSHEGPTPSTQERVVIATKMTSPVVAQEQTTTPMKSMPRMVATPQMVKDPFREAGDAKLPIGRATIAVPFARDWKGQAMPQLSMAVRSSGVPAAPLMRVTQVQTRVG</sequence>
<dbReference type="Proteomes" id="UP000604046">
    <property type="component" value="Unassembled WGS sequence"/>
</dbReference>